<comment type="caution">
    <text evidence="2">The sequence shown here is derived from an EMBL/GenBank/DDBJ whole genome shotgun (WGS) entry which is preliminary data.</text>
</comment>
<keyword evidence="3" id="KW-1185">Reference proteome</keyword>
<reference evidence="2" key="2">
    <citation type="submission" date="2023-06" db="EMBL/GenBank/DDBJ databases">
        <authorList>
            <consortium name="Lawrence Berkeley National Laboratory"/>
            <person name="Haridas S."/>
            <person name="Hensen N."/>
            <person name="Bonometti L."/>
            <person name="Westerberg I."/>
            <person name="Brannstrom I.O."/>
            <person name="Guillou S."/>
            <person name="Cros-Aarteil S."/>
            <person name="Calhoun S."/>
            <person name="Kuo A."/>
            <person name="Mondo S."/>
            <person name="Pangilinan J."/>
            <person name="Riley R."/>
            <person name="Labutti K."/>
            <person name="Andreopoulos B."/>
            <person name="Lipzen A."/>
            <person name="Chen C."/>
            <person name="Yanf M."/>
            <person name="Daum C."/>
            <person name="Ng V."/>
            <person name="Clum A."/>
            <person name="Steindorff A."/>
            <person name="Ohm R."/>
            <person name="Martin F."/>
            <person name="Silar P."/>
            <person name="Natvig D."/>
            <person name="Lalanne C."/>
            <person name="Gautier V."/>
            <person name="Ament-Velasquez S.L."/>
            <person name="Kruys A."/>
            <person name="Hutchinson M.I."/>
            <person name="Powell A.J."/>
            <person name="Barry K."/>
            <person name="Miller A.N."/>
            <person name="Grigoriev I.V."/>
            <person name="Debuchy R."/>
            <person name="Gladieux P."/>
            <person name="Thoren M.H."/>
            <person name="Johannesson H."/>
        </authorList>
    </citation>
    <scope>NUCLEOTIDE SEQUENCE</scope>
    <source>
        <strain evidence="2">CBS 118394</strain>
    </source>
</reference>
<sequence>MHLFKNPVTAALALFFSVARSQIMVPGDLGDGMWEGVVNSTGGVEWTKTDDLPVRLRQRLAARGDYTTSAAPYVVGGGAAITAARGPEERATHSPSLLDRRDEVGCTGHDQDARAMDVLYRDFKRRCENSTIKGRTITLITFGDEFWYGCNYQKQSVHCNPDDVKIAYDSIKYRCGSGRSGWDHLDVPNFTTGIERFGYGTTTAVGY</sequence>
<dbReference type="EMBL" id="JAUEDM010000010">
    <property type="protein sequence ID" value="KAK3311999.1"/>
    <property type="molecule type" value="Genomic_DNA"/>
</dbReference>
<evidence type="ECO:0000256" key="1">
    <source>
        <dbReference type="SAM" id="SignalP"/>
    </source>
</evidence>
<reference evidence="2" key="1">
    <citation type="journal article" date="2023" name="Mol. Phylogenet. Evol.">
        <title>Genome-scale phylogeny and comparative genomics of the fungal order Sordariales.</title>
        <authorList>
            <person name="Hensen N."/>
            <person name="Bonometti L."/>
            <person name="Westerberg I."/>
            <person name="Brannstrom I.O."/>
            <person name="Guillou S."/>
            <person name="Cros-Aarteil S."/>
            <person name="Calhoun S."/>
            <person name="Haridas S."/>
            <person name="Kuo A."/>
            <person name="Mondo S."/>
            <person name="Pangilinan J."/>
            <person name="Riley R."/>
            <person name="LaButti K."/>
            <person name="Andreopoulos B."/>
            <person name="Lipzen A."/>
            <person name="Chen C."/>
            <person name="Yan M."/>
            <person name="Daum C."/>
            <person name="Ng V."/>
            <person name="Clum A."/>
            <person name="Steindorff A."/>
            <person name="Ohm R.A."/>
            <person name="Martin F."/>
            <person name="Silar P."/>
            <person name="Natvig D.O."/>
            <person name="Lalanne C."/>
            <person name="Gautier V."/>
            <person name="Ament-Velasquez S.L."/>
            <person name="Kruys A."/>
            <person name="Hutchinson M.I."/>
            <person name="Powell A.J."/>
            <person name="Barry K."/>
            <person name="Miller A.N."/>
            <person name="Grigoriev I.V."/>
            <person name="Debuchy R."/>
            <person name="Gladieux P."/>
            <person name="Hiltunen Thoren M."/>
            <person name="Johannesson H."/>
        </authorList>
    </citation>
    <scope>NUCLEOTIDE SEQUENCE</scope>
    <source>
        <strain evidence="2">CBS 118394</strain>
    </source>
</reference>
<proteinExistence type="predicted"/>
<feature type="chain" id="PRO_5041921417" evidence="1">
    <location>
        <begin position="22"/>
        <end position="207"/>
    </location>
</feature>
<accession>A0AAE0HST8</accession>
<organism evidence="2 3">
    <name type="scientific">Apodospora peruviana</name>
    <dbReference type="NCBI Taxonomy" id="516989"/>
    <lineage>
        <taxon>Eukaryota</taxon>
        <taxon>Fungi</taxon>
        <taxon>Dikarya</taxon>
        <taxon>Ascomycota</taxon>
        <taxon>Pezizomycotina</taxon>
        <taxon>Sordariomycetes</taxon>
        <taxon>Sordariomycetidae</taxon>
        <taxon>Sordariales</taxon>
        <taxon>Lasiosphaeriaceae</taxon>
        <taxon>Apodospora</taxon>
    </lineage>
</organism>
<gene>
    <name evidence="2" type="ORF">B0H66DRAFT_538944</name>
</gene>
<evidence type="ECO:0000313" key="3">
    <source>
        <dbReference type="Proteomes" id="UP001283341"/>
    </source>
</evidence>
<evidence type="ECO:0000313" key="2">
    <source>
        <dbReference type="EMBL" id="KAK3311999.1"/>
    </source>
</evidence>
<feature type="signal peptide" evidence="1">
    <location>
        <begin position="1"/>
        <end position="21"/>
    </location>
</feature>
<dbReference type="Proteomes" id="UP001283341">
    <property type="component" value="Unassembled WGS sequence"/>
</dbReference>
<dbReference type="AlphaFoldDB" id="A0AAE0HST8"/>
<protein>
    <submittedName>
        <fullName evidence="2">Uncharacterized protein</fullName>
    </submittedName>
</protein>
<keyword evidence="1" id="KW-0732">Signal</keyword>
<name>A0AAE0HST8_9PEZI</name>